<accession>A0A846ZGR5</accession>
<evidence type="ECO:0008006" key="4">
    <source>
        <dbReference type="Google" id="ProtNLM"/>
    </source>
</evidence>
<organism evidence="2 3">
    <name type="scientific">Leuconostoc holzapfelii</name>
    <dbReference type="NCBI Taxonomy" id="434464"/>
    <lineage>
        <taxon>Bacteria</taxon>
        <taxon>Bacillati</taxon>
        <taxon>Bacillota</taxon>
        <taxon>Bacilli</taxon>
        <taxon>Lactobacillales</taxon>
        <taxon>Lactobacillaceae</taxon>
        <taxon>Leuconostoc</taxon>
    </lineage>
</organism>
<feature type="transmembrane region" description="Helical" evidence="1">
    <location>
        <begin position="71"/>
        <end position="90"/>
    </location>
</feature>
<dbReference type="EMBL" id="JAAXPO010000003">
    <property type="protein sequence ID" value="NKZ18262.1"/>
    <property type="molecule type" value="Genomic_DNA"/>
</dbReference>
<evidence type="ECO:0000313" key="3">
    <source>
        <dbReference type="Proteomes" id="UP000590460"/>
    </source>
</evidence>
<feature type="transmembrane region" description="Helical" evidence="1">
    <location>
        <begin position="28"/>
        <end position="51"/>
    </location>
</feature>
<evidence type="ECO:0000313" key="2">
    <source>
        <dbReference type="EMBL" id="NKZ18262.1"/>
    </source>
</evidence>
<keyword evidence="1" id="KW-0472">Membrane</keyword>
<name>A0A846ZGR5_9LACO</name>
<dbReference type="Proteomes" id="UP000590460">
    <property type="component" value="Unassembled WGS sequence"/>
</dbReference>
<dbReference type="RefSeq" id="WP_168676345.1">
    <property type="nucleotide sequence ID" value="NZ_BPKV01000004.1"/>
</dbReference>
<reference evidence="2 3" key="1">
    <citation type="submission" date="2020-04" db="EMBL/GenBank/DDBJ databases">
        <title>MicrobeNet Type strains.</title>
        <authorList>
            <person name="Nicholson A.C."/>
        </authorList>
    </citation>
    <scope>NUCLEOTIDE SEQUENCE [LARGE SCALE GENOMIC DNA]</scope>
    <source>
        <strain evidence="2 3">CCUG 54536</strain>
    </source>
</reference>
<proteinExistence type="predicted"/>
<keyword evidence="1" id="KW-0812">Transmembrane</keyword>
<protein>
    <recommendedName>
        <fullName evidence="4">Acyltransferase 3 domain-containing protein</fullName>
    </recommendedName>
</protein>
<dbReference type="AlphaFoldDB" id="A0A846ZGR5"/>
<feature type="transmembrane region" description="Helical" evidence="1">
    <location>
        <begin position="102"/>
        <end position="125"/>
    </location>
</feature>
<comment type="caution">
    <text evidence="2">The sequence shown here is derived from an EMBL/GenBank/DDBJ whole genome shotgun (WGS) entry which is preliminary data.</text>
</comment>
<sequence>MAFITVHHFAIWGYFIGNEVHTVQPNTVWLQFLEIFGKIGVDLFILITGYFAINPRPTFQKVWQLTSKVRFCALGLLIIFLVCGRLQFIVDMMWRPLFPTIWIMYCFITNFCYFIHFFQLFVAVYR</sequence>
<gene>
    <name evidence="2" type="ORF">HF966_03615</name>
</gene>
<evidence type="ECO:0000256" key="1">
    <source>
        <dbReference type="SAM" id="Phobius"/>
    </source>
</evidence>
<keyword evidence="1" id="KW-1133">Transmembrane helix</keyword>